<keyword evidence="4 5" id="KW-0472">Membrane</keyword>
<comment type="subcellular location">
    <subcellularLocation>
        <location evidence="1">Membrane</location>
        <topology evidence="1">Multi-pass membrane protein</topology>
    </subcellularLocation>
</comment>
<evidence type="ECO:0000313" key="6">
    <source>
        <dbReference type="EMBL" id="KAI1716449.1"/>
    </source>
</evidence>
<keyword evidence="3 5" id="KW-1133">Transmembrane helix</keyword>
<gene>
    <name evidence="6" type="ORF">DdX_07504</name>
</gene>
<proteinExistence type="predicted"/>
<evidence type="ECO:0000256" key="1">
    <source>
        <dbReference type="ARBA" id="ARBA00004141"/>
    </source>
</evidence>
<evidence type="ECO:0000256" key="5">
    <source>
        <dbReference type="SAM" id="Phobius"/>
    </source>
</evidence>
<dbReference type="InterPro" id="IPR008952">
    <property type="entry name" value="Tetraspanin_EC2_sf"/>
</dbReference>
<keyword evidence="2 5" id="KW-0812">Transmembrane</keyword>
<dbReference type="SUPFAM" id="SSF48652">
    <property type="entry name" value="Tetraspanin"/>
    <property type="match status" value="1"/>
</dbReference>
<dbReference type="InterPro" id="IPR018499">
    <property type="entry name" value="Tetraspanin/Peripherin"/>
</dbReference>
<feature type="transmembrane region" description="Helical" evidence="5">
    <location>
        <begin position="226"/>
        <end position="245"/>
    </location>
</feature>
<keyword evidence="7" id="KW-1185">Reference proteome</keyword>
<dbReference type="Gene3D" id="1.10.1450.10">
    <property type="entry name" value="Tetraspanin"/>
    <property type="match status" value="1"/>
</dbReference>
<dbReference type="Pfam" id="PF00335">
    <property type="entry name" value="Tetraspanin"/>
    <property type="match status" value="1"/>
</dbReference>
<dbReference type="AlphaFoldDB" id="A0AAD4R874"/>
<evidence type="ECO:0000313" key="7">
    <source>
        <dbReference type="Proteomes" id="UP001201812"/>
    </source>
</evidence>
<feature type="transmembrane region" description="Helical" evidence="5">
    <location>
        <begin position="84"/>
        <end position="107"/>
    </location>
</feature>
<feature type="transmembrane region" description="Helical" evidence="5">
    <location>
        <begin position="302"/>
        <end position="324"/>
    </location>
</feature>
<protein>
    <submittedName>
        <fullName evidence="6">Tetraspanin family domain-containing protein</fullName>
    </submittedName>
</protein>
<dbReference type="GO" id="GO:0005886">
    <property type="term" value="C:plasma membrane"/>
    <property type="evidence" value="ECO:0007669"/>
    <property type="project" value="TreeGrafter"/>
</dbReference>
<reference evidence="6" key="1">
    <citation type="submission" date="2022-01" db="EMBL/GenBank/DDBJ databases">
        <title>Genome Sequence Resource for Two Populations of Ditylenchus destructor, the Migratory Endoparasitic Phytonematode.</title>
        <authorList>
            <person name="Zhang H."/>
            <person name="Lin R."/>
            <person name="Xie B."/>
        </authorList>
    </citation>
    <scope>NUCLEOTIDE SEQUENCE</scope>
    <source>
        <strain evidence="6">BazhouSP</strain>
    </source>
</reference>
<accession>A0AAD4R874</accession>
<feature type="transmembrane region" description="Helical" evidence="5">
    <location>
        <begin position="12"/>
        <end position="34"/>
    </location>
</feature>
<dbReference type="PANTHER" id="PTHR19282">
    <property type="entry name" value="TETRASPANIN"/>
    <property type="match status" value="1"/>
</dbReference>
<dbReference type="PRINTS" id="PR00259">
    <property type="entry name" value="TMFOUR"/>
</dbReference>
<organism evidence="6 7">
    <name type="scientific">Ditylenchus destructor</name>
    <dbReference type="NCBI Taxonomy" id="166010"/>
    <lineage>
        <taxon>Eukaryota</taxon>
        <taxon>Metazoa</taxon>
        <taxon>Ecdysozoa</taxon>
        <taxon>Nematoda</taxon>
        <taxon>Chromadorea</taxon>
        <taxon>Rhabditida</taxon>
        <taxon>Tylenchina</taxon>
        <taxon>Tylenchomorpha</taxon>
        <taxon>Sphaerularioidea</taxon>
        <taxon>Anguinidae</taxon>
        <taxon>Anguininae</taxon>
        <taxon>Ditylenchus</taxon>
    </lineage>
</organism>
<comment type="caution">
    <text evidence="6">The sequence shown here is derived from an EMBL/GenBank/DDBJ whole genome shotgun (WGS) entry which is preliminary data.</text>
</comment>
<evidence type="ECO:0000256" key="3">
    <source>
        <dbReference type="ARBA" id="ARBA00022989"/>
    </source>
</evidence>
<sequence length="336" mass="37784">MGDGLGCGARTLKFCLFIFNLLFLICGCVCLGIGYEKDDGLRDLATKPTAVRQIGYLLLVGGFVVIFVAFLGCCGAAKEWRPLLCCYASCLMIILAIEIAAGLYAAMHSNMFDKDFRQILKASLKMYNGTDSQRIRGEDDGILVKTAWDKFMVEKQCCGVDSKLGEFNISGWYNLTGRRHDFPPACCPTRNNGKLQPICPTISRYGEGCYAKIKESLQTVVNHFRVVMYTALCISLIQACAFVAYTCNRTYMLAGVWYNSCIFTLQCHFTGRNLLRILQTIPFNNNGCHELLYYEHHIRISIAFAASFLMGLIQICSFAIALQFHKKIEEELLYLY</sequence>
<feature type="transmembrane region" description="Helical" evidence="5">
    <location>
        <begin position="54"/>
        <end position="77"/>
    </location>
</feature>
<dbReference type="EMBL" id="JAKKPZ010000010">
    <property type="protein sequence ID" value="KAI1716449.1"/>
    <property type="molecule type" value="Genomic_DNA"/>
</dbReference>
<evidence type="ECO:0000256" key="2">
    <source>
        <dbReference type="ARBA" id="ARBA00022692"/>
    </source>
</evidence>
<dbReference type="Proteomes" id="UP001201812">
    <property type="component" value="Unassembled WGS sequence"/>
</dbReference>
<name>A0AAD4R874_9BILA</name>
<dbReference type="PANTHER" id="PTHR19282:SF541">
    <property type="entry name" value="TETRASPANIN"/>
    <property type="match status" value="1"/>
</dbReference>
<evidence type="ECO:0000256" key="4">
    <source>
        <dbReference type="ARBA" id="ARBA00023136"/>
    </source>
</evidence>